<dbReference type="SUPFAM" id="SSF55856">
    <property type="entry name" value="Cytochrome b5-like heme/steroid binding domain"/>
    <property type="match status" value="1"/>
</dbReference>
<dbReference type="GO" id="GO:0016020">
    <property type="term" value="C:membrane"/>
    <property type="evidence" value="ECO:0007669"/>
    <property type="project" value="TreeGrafter"/>
</dbReference>
<dbReference type="Gene3D" id="3.10.120.10">
    <property type="entry name" value="Cytochrome b5-like heme/steroid binding domain"/>
    <property type="match status" value="1"/>
</dbReference>
<dbReference type="Pfam" id="PF00173">
    <property type="entry name" value="Cyt-b5"/>
    <property type="match status" value="1"/>
</dbReference>
<keyword evidence="2" id="KW-0472">Membrane</keyword>
<evidence type="ECO:0000256" key="2">
    <source>
        <dbReference type="SAM" id="Phobius"/>
    </source>
</evidence>
<proteinExistence type="predicted"/>
<evidence type="ECO:0000259" key="3">
    <source>
        <dbReference type="PROSITE" id="PS50255"/>
    </source>
</evidence>
<feature type="compositionally biased region" description="Acidic residues" evidence="1">
    <location>
        <begin position="1"/>
        <end position="11"/>
    </location>
</feature>
<feature type="transmembrane region" description="Helical" evidence="2">
    <location>
        <begin position="178"/>
        <end position="198"/>
    </location>
</feature>
<accession>A0A4R6P5F7</accession>
<dbReference type="AlphaFoldDB" id="A0A4R6P5F7"/>
<dbReference type="EMBL" id="SNXK01000005">
    <property type="protein sequence ID" value="TDP33068.1"/>
    <property type="molecule type" value="Genomic_DNA"/>
</dbReference>
<name>A0A4R6P5F7_NOCIG</name>
<reference evidence="4 5" key="1">
    <citation type="submission" date="2019-03" db="EMBL/GenBank/DDBJ databases">
        <title>Genomic Encyclopedia of Type Strains, Phase IV (KMG-IV): sequencing the most valuable type-strain genomes for metagenomic binning, comparative biology and taxonomic classification.</title>
        <authorList>
            <person name="Goeker M."/>
        </authorList>
    </citation>
    <scope>NUCLEOTIDE SEQUENCE [LARGE SCALE GENOMIC DNA]</scope>
    <source>
        <strain evidence="4 5">DSM 44496</strain>
    </source>
</reference>
<dbReference type="Pfam" id="PF00487">
    <property type="entry name" value="FA_desaturase"/>
    <property type="match status" value="1"/>
</dbReference>
<dbReference type="InterPro" id="IPR005804">
    <property type="entry name" value="FA_desaturase_dom"/>
</dbReference>
<keyword evidence="2" id="KW-1133">Transmembrane helix</keyword>
<evidence type="ECO:0000313" key="4">
    <source>
        <dbReference type="EMBL" id="TDP33068.1"/>
    </source>
</evidence>
<dbReference type="Proteomes" id="UP000295087">
    <property type="component" value="Unassembled WGS sequence"/>
</dbReference>
<dbReference type="GO" id="GO:0006636">
    <property type="term" value="P:unsaturated fatty acid biosynthetic process"/>
    <property type="evidence" value="ECO:0007669"/>
    <property type="project" value="UniProtKB-ARBA"/>
</dbReference>
<gene>
    <name evidence="4" type="ORF">DFR75_105306</name>
</gene>
<sequence>MTIDDRPDEQERELPPPPGPGGRPPVNNVWVYNGKAYDLSEWISKHPGGEFFIGRTKNRDITSIIGSYHRDPEKIARMIERYSLNRNATPEDIHPKNNAPDFLFKEGFNSWDDTPKYKFDDKNDLLHAVKARIKEPELAARLKRMDRLFDIVVAFLIFAYFAVQGLRLYDTSWMPLPVFVIAMVLLRSSLAGFGHYAIHRAQKGWNKYAVNAFDMNYVALSFVTADGHALLHHPHTQSEVDIKKNVFTMMMQVPRLYRVPIHTVHKFGHLLTGMIIRLLDVCRLTRKVGIKDMYGTWRGALPHFIGSFGMRFLLVAEFVAFAVAGDLLAWALQFVITLWISTFMVVASHDFEVPTEELHTETEDWGVNQLEQAYDLTVVGNKYVDCFLSAGLSSHRVHHVLPFQRSGFANIATEDVVREEAAKFGVEWLPAKSFFGDRLPKLCRTYLLAPSDEAKQNRWGLVREHCAPTALKTCVTYTVQGFTGIGTV</sequence>
<dbReference type="PANTHER" id="PTHR19353">
    <property type="entry name" value="FATTY ACID DESATURASE 2"/>
    <property type="match status" value="1"/>
</dbReference>
<dbReference type="GO" id="GO:0016717">
    <property type="term" value="F:oxidoreductase activity, acting on paired donors, with oxidation of a pair of donors resulting in the reduction of molecular oxygen to two molecules of water"/>
    <property type="evidence" value="ECO:0007669"/>
    <property type="project" value="UniProtKB-ARBA"/>
</dbReference>
<evidence type="ECO:0000313" key="5">
    <source>
        <dbReference type="Proteomes" id="UP000295087"/>
    </source>
</evidence>
<dbReference type="GO" id="GO:0042759">
    <property type="term" value="P:long-chain fatty acid biosynthetic process"/>
    <property type="evidence" value="ECO:0007669"/>
    <property type="project" value="UniProtKB-ARBA"/>
</dbReference>
<dbReference type="InterPro" id="IPR001199">
    <property type="entry name" value="Cyt_B5-like_heme/steroid-bd"/>
</dbReference>
<dbReference type="PANTHER" id="PTHR19353:SF19">
    <property type="entry name" value="DELTA(5) FATTY ACID DESATURASE C-RELATED"/>
    <property type="match status" value="1"/>
</dbReference>
<comment type="caution">
    <text evidence="4">The sequence shown here is derived from an EMBL/GenBank/DDBJ whole genome shotgun (WGS) entry which is preliminary data.</text>
</comment>
<evidence type="ECO:0000256" key="1">
    <source>
        <dbReference type="SAM" id="MobiDB-lite"/>
    </source>
</evidence>
<keyword evidence="5" id="KW-1185">Reference proteome</keyword>
<feature type="transmembrane region" description="Helical" evidence="2">
    <location>
        <begin position="148"/>
        <end position="166"/>
    </location>
</feature>
<keyword evidence="2" id="KW-0812">Transmembrane</keyword>
<dbReference type="InterPro" id="IPR036400">
    <property type="entry name" value="Cyt_B5-like_heme/steroid_sf"/>
</dbReference>
<feature type="region of interest" description="Disordered" evidence="1">
    <location>
        <begin position="1"/>
        <end position="27"/>
    </location>
</feature>
<protein>
    <submittedName>
        <fullName evidence="4">Fatty acid desaturase</fullName>
    </submittedName>
</protein>
<organism evidence="4 5">
    <name type="scientific">Nocardia ignorata</name>
    <dbReference type="NCBI Taxonomy" id="145285"/>
    <lineage>
        <taxon>Bacteria</taxon>
        <taxon>Bacillati</taxon>
        <taxon>Actinomycetota</taxon>
        <taxon>Actinomycetes</taxon>
        <taxon>Mycobacteriales</taxon>
        <taxon>Nocardiaceae</taxon>
        <taxon>Nocardia</taxon>
    </lineage>
</organism>
<feature type="domain" description="Cytochrome b5 heme-binding" evidence="3">
    <location>
        <begin position="31"/>
        <end position="88"/>
    </location>
</feature>
<dbReference type="InterPro" id="IPR012171">
    <property type="entry name" value="Fatty_acid_desaturase"/>
</dbReference>
<dbReference type="PROSITE" id="PS50255">
    <property type="entry name" value="CYTOCHROME_B5_2"/>
    <property type="match status" value="1"/>
</dbReference>
<dbReference type="RefSeq" id="WP_133734137.1">
    <property type="nucleotide sequence ID" value="NZ_JBHXPO010000003.1"/>
</dbReference>